<evidence type="ECO:0000313" key="3">
    <source>
        <dbReference type="Proteomes" id="UP000192472"/>
    </source>
</evidence>
<keyword evidence="1" id="KW-1133">Transmembrane helix</keyword>
<keyword evidence="3" id="KW-1185">Reference proteome</keyword>
<organism evidence="2 3">
    <name type="scientific">Reichenbachiella faecimaris</name>
    <dbReference type="NCBI Taxonomy" id="692418"/>
    <lineage>
        <taxon>Bacteria</taxon>
        <taxon>Pseudomonadati</taxon>
        <taxon>Bacteroidota</taxon>
        <taxon>Cytophagia</taxon>
        <taxon>Cytophagales</taxon>
        <taxon>Reichenbachiellaceae</taxon>
        <taxon>Reichenbachiella</taxon>
    </lineage>
</organism>
<dbReference type="RefSeq" id="WP_084370979.1">
    <property type="nucleotide sequence ID" value="NZ_FWYF01000001.1"/>
</dbReference>
<dbReference type="OrthoDB" id="981130at2"/>
<proteinExistence type="predicted"/>
<sequence length="145" mass="16714">MIVSKPKIGTLFSVGLFITLALGAFTYGLVHIQSATDRTWWYVLIYTSGPIGFVVLIKILFSLKTLKVSKEKFEVKFPFKLTKYSFGGKEIDHWFHTSIKTYGGLYEELTIKLISGKQLAISKQENTEYDKTLKYLKKKFKKLEK</sequence>
<keyword evidence="1" id="KW-0472">Membrane</keyword>
<dbReference type="Proteomes" id="UP000192472">
    <property type="component" value="Unassembled WGS sequence"/>
</dbReference>
<name>A0A1W2G7A2_REIFA</name>
<protein>
    <submittedName>
        <fullName evidence="2">Uncharacterized protein</fullName>
    </submittedName>
</protein>
<feature type="transmembrane region" description="Helical" evidence="1">
    <location>
        <begin position="39"/>
        <end position="61"/>
    </location>
</feature>
<gene>
    <name evidence="2" type="ORF">SAMN04488029_0656</name>
</gene>
<dbReference type="AlphaFoldDB" id="A0A1W2G7A2"/>
<evidence type="ECO:0000256" key="1">
    <source>
        <dbReference type="SAM" id="Phobius"/>
    </source>
</evidence>
<reference evidence="2 3" key="1">
    <citation type="submission" date="2017-04" db="EMBL/GenBank/DDBJ databases">
        <authorList>
            <person name="Afonso C.L."/>
            <person name="Miller P.J."/>
            <person name="Scott M.A."/>
            <person name="Spackman E."/>
            <person name="Goraichik I."/>
            <person name="Dimitrov K.M."/>
            <person name="Suarez D.L."/>
            <person name="Swayne D.E."/>
        </authorList>
    </citation>
    <scope>NUCLEOTIDE SEQUENCE [LARGE SCALE GENOMIC DNA]</scope>
    <source>
        <strain evidence="2 3">DSM 26133</strain>
    </source>
</reference>
<dbReference type="STRING" id="692418.SAMN04488029_0656"/>
<keyword evidence="1" id="KW-0812">Transmembrane</keyword>
<evidence type="ECO:0000313" key="2">
    <source>
        <dbReference type="EMBL" id="SMD32312.1"/>
    </source>
</evidence>
<dbReference type="EMBL" id="FWYF01000001">
    <property type="protein sequence ID" value="SMD32312.1"/>
    <property type="molecule type" value="Genomic_DNA"/>
</dbReference>
<accession>A0A1W2G7A2</accession>